<dbReference type="EMBL" id="JAMKFB020000006">
    <property type="protein sequence ID" value="KAL0191649.1"/>
    <property type="molecule type" value="Genomic_DNA"/>
</dbReference>
<reference evidence="1 2" key="1">
    <citation type="submission" date="2024-05" db="EMBL/GenBank/DDBJ databases">
        <title>Genome sequencing and assembly of Indian major carp, Cirrhinus mrigala (Hamilton, 1822).</title>
        <authorList>
            <person name="Mohindra V."/>
            <person name="Chowdhury L.M."/>
            <person name="Lal K."/>
            <person name="Jena J.K."/>
        </authorList>
    </citation>
    <scope>NUCLEOTIDE SEQUENCE [LARGE SCALE GENOMIC DNA]</scope>
    <source>
        <strain evidence="1">CM1030</strain>
        <tissue evidence="1">Blood</tissue>
    </source>
</reference>
<feature type="non-terminal residue" evidence="1">
    <location>
        <position position="58"/>
    </location>
</feature>
<dbReference type="AlphaFoldDB" id="A0ABD0QZQ8"/>
<keyword evidence="2" id="KW-1185">Reference proteome</keyword>
<gene>
    <name evidence="1" type="ORF">M9458_014347</name>
</gene>
<feature type="non-terminal residue" evidence="1">
    <location>
        <position position="1"/>
    </location>
</feature>
<dbReference type="Gene3D" id="3.90.190.10">
    <property type="entry name" value="Protein tyrosine phosphatase superfamily"/>
    <property type="match status" value="1"/>
</dbReference>
<proteinExistence type="predicted"/>
<name>A0ABD0QZQ8_CIRMR</name>
<evidence type="ECO:0000313" key="2">
    <source>
        <dbReference type="Proteomes" id="UP001529510"/>
    </source>
</evidence>
<dbReference type="InterPro" id="IPR029021">
    <property type="entry name" value="Prot-tyrosine_phosphatase-like"/>
</dbReference>
<dbReference type="Proteomes" id="UP001529510">
    <property type="component" value="Unassembled WGS sequence"/>
</dbReference>
<dbReference type="SUPFAM" id="SSF52799">
    <property type="entry name" value="(Phosphotyrosine protein) phosphatases II"/>
    <property type="match status" value="1"/>
</dbReference>
<organism evidence="1 2">
    <name type="scientific">Cirrhinus mrigala</name>
    <name type="common">Mrigala</name>
    <dbReference type="NCBI Taxonomy" id="683832"/>
    <lineage>
        <taxon>Eukaryota</taxon>
        <taxon>Metazoa</taxon>
        <taxon>Chordata</taxon>
        <taxon>Craniata</taxon>
        <taxon>Vertebrata</taxon>
        <taxon>Euteleostomi</taxon>
        <taxon>Actinopterygii</taxon>
        <taxon>Neopterygii</taxon>
        <taxon>Teleostei</taxon>
        <taxon>Ostariophysi</taxon>
        <taxon>Cypriniformes</taxon>
        <taxon>Cyprinidae</taxon>
        <taxon>Labeoninae</taxon>
        <taxon>Labeonini</taxon>
        <taxon>Cirrhinus</taxon>
    </lineage>
</organism>
<comment type="caution">
    <text evidence="1">The sequence shown here is derived from an EMBL/GenBank/DDBJ whole genome shotgun (WGS) entry which is preliminary data.</text>
</comment>
<protein>
    <submittedName>
        <fullName evidence="1">Uncharacterized protein</fullName>
    </submittedName>
</protein>
<sequence length="58" mass="6442">TLNIVTPRVRPEDCSVGLLPRNHDKNRSMDVLAVDRCLPFLISVDGESSNYINAALMD</sequence>
<evidence type="ECO:0000313" key="1">
    <source>
        <dbReference type="EMBL" id="KAL0191649.1"/>
    </source>
</evidence>
<accession>A0ABD0QZQ8</accession>